<evidence type="ECO:0000313" key="1">
    <source>
        <dbReference type="EMBL" id="MFC5004495.1"/>
    </source>
</evidence>
<reference evidence="2" key="1">
    <citation type="journal article" date="2019" name="Int. J. Syst. Evol. Microbiol.">
        <title>The Global Catalogue of Microorganisms (GCM) 10K type strain sequencing project: providing services to taxonomists for standard genome sequencing and annotation.</title>
        <authorList>
            <consortium name="The Broad Institute Genomics Platform"/>
            <consortium name="The Broad Institute Genome Sequencing Center for Infectious Disease"/>
            <person name="Wu L."/>
            <person name="Ma J."/>
        </authorList>
    </citation>
    <scope>NUCLEOTIDE SEQUENCE [LARGE SCALE GENOMIC DNA]</scope>
    <source>
        <strain evidence="2">CGMCC 4.7152</strain>
    </source>
</reference>
<evidence type="ECO:0000313" key="2">
    <source>
        <dbReference type="Proteomes" id="UP001595912"/>
    </source>
</evidence>
<protein>
    <submittedName>
        <fullName evidence="1">Uncharacterized protein</fullName>
    </submittedName>
</protein>
<dbReference type="Proteomes" id="UP001595912">
    <property type="component" value="Unassembled WGS sequence"/>
</dbReference>
<name>A0ABV9WAH9_9ACTN</name>
<keyword evidence="2" id="KW-1185">Reference proteome</keyword>
<gene>
    <name evidence="1" type="ORF">ACFPIJ_42555</name>
</gene>
<proteinExistence type="predicted"/>
<sequence>MVAGAPAVDGLLQVTVIVASPVAAPVTVPGGAGGWIAVAETAGSDAAPSAALRTDATVK</sequence>
<comment type="caution">
    <text evidence="1">The sequence shown here is derived from an EMBL/GenBank/DDBJ whole genome shotgun (WGS) entry which is preliminary data.</text>
</comment>
<organism evidence="1 2">
    <name type="scientific">Dactylosporangium cerinum</name>
    <dbReference type="NCBI Taxonomy" id="1434730"/>
    <lineage>
        <taxon>Bacteria</taxon>
        <taxon>Bacillati</taxon>
        <taxon>Actinomycetota</taxon>
        <taxon>Actinomycetes</taxon>
        <taxon>Micromonosporales</taxon>
        <taxon>Micromonosporaceae</taxon>
        <taxon>Dactylosporangium</taxon>
    </lineage>
</organism>
<accession>A0ABV9WAH9</accession>
<dbReference type="EMBL" id="JBHSIU010000066">
    <property type="protein sequence ID" value="MFC5004495.1"/>
    <property type="molecule type" value="Genomic_DNA"/>
</dbReference>